<feature type="region of interest" description="Disordered" evidence="1">
    <location>
        <begin position="230"/>
        <end position="253"/>
    </location>
</feature>
<feature type="compositionally biased region" description="Low complexity" evidence="1">
    <location>
        <begin position="468"/>
        <end position="478"/>
    </location>
</feature>
<keyword evidence="2" id="KW-0812">Transmembrane</keyword>
<evidence type="ECO:0000256" key="2">
    <source>
        <dbReference type="SAM" id="Phobius"/>
    </source>
</evidence>
<sequence>MKACNSAGCGNQSSQFATLDYDGSTIPPIKSARGEGDDVKKLFTIACPVILVTLGLALLFIIRKKRKEKRLKRLRDAKSLAEMLISKNNRSFDTPVKGPPAGPRLHIDIPRVQLLIEDKEGIKQLGEDKATIPVTDTEFSQSVNPQSFCTGVSVHHPALIQNTGPLIDMSDIRPGTNPVSRKTVKSAHSTRNRYSSQWTLTKCQASTPARTLTSDWRTVGSQHGITVTESDSYSASLSQDTDKGRNSMVSTESASSTYEELARAYEHAKLEEHLQHAKFEITECFISDSSSDQMTTGTNDNADSMTSMSTPSEPGICRFTASPPKPQDYDRGKNVAVPIPHRANKSDYCNLPLYMKTDPFFRKQPDIHDPCPVVPPREASIRSLAARAYHTQARHLTLDPGKQQALTLGHAGLGSLSGGGASGGAGLGSGSGTATLPQRTLTMPGPSSQSAANAAAAAAAASSSSTGASVAGGASLGSNTTTAAKVGGSRDSLLESSSSGLGRLQKQGAGAYSKSYTLV</sequence>
<organism evidence="3 4">
    <name type="scientific">Synaphobranchus kaupii</name>
    <name type="common">Kaup's arrowtooth eel</name>
    <dbReference type="NCBI Taxonomy" id="118154"/>
    <lineage>
        <taxon>Eukaryota</taxon>
        <taxon>Metazoa</taxon>
        <taxon>Chordata</taxon>
        <taxon>Craniata</taxon>
        <taxon>Vertebrata</taxon>
        <taxon>Euteleostomi</taxon>
        <taxon>Actinopterygii</taxon>
        <taxon>Neopterygii</taxon>
        <taxon>Teleostei</taxon>
        <taxon>Anguilliformes</taxon>
        <taxon>Synaphobranchidae</taxon>
        <taxon>Synaphobranchus</taxon>
    </lineage>
</organism>
<keyword evidence="2" id="KW-1133">Transmembrane helix</keyword>
<feature type="compositionally biased region" description="Polar residues" evidence="1">
    <location>
        <begin position="290"/>
        <end position="312"/>
    </location>
</feature>
<evidence type="ECO:0000313" key="4">
    <source>
        <dbReference type="Proteomes" id="UP001152622"/>
    </source>
</evidence>
<gene>
    <name evidence="3" type="ORF">SKAU_G00090570</name>
</gene>
<keyword evidence="2" id="KW-0472">Membrane</keyword>
<evidence type="ECO:0000256" key="1">
    <source>
        <dbReference type="SAM" id="MobiDB-lite"/>
    </source>
</evidence>
<feature type="transmembrane region" description="Helical" evidence="2">
    <location>
        <begin position="42"/>
        <end position="62"/>
    </location>
</feature>
<dbReference type="OrthoDB" id="152385at2759"/>
<dbReference type="AlphaFoldDB" id="A0A9Q1FX59"/>
<accession>A0A9Q1FX59</accession>
<feature type="region of interest" description="Disordered" evidence="1">
    <location>
        <begin position="468"/>
        <end position="500"/>
    </location>
</feature>
<feature type="compositionally biased region" description="Polar residues" evidence="1">
    <location>
        <begin position="230"/>
        <end position="239"/>
    </location>
</feature>
<dbReference type="EMBL" id="JAINUF010000003">
    <property type="protein sequence ID" value="KAJ8369029.1"/>
    <property type="molecule type" value="Genomic_DNA"/>
</dbReference>
<evidence type="ECO:0000313" key="3">
    <source>
        <dbReference type="EMBL" id="KAJ8369029.1"/>
    </source>
</evidence>
<reference evidence="3" key="1">
    <citation type="journal article" date="2023" name="Science">
        <title>Genome structures resolve the early diversification of teleost fishes.</title>
        <authorList>
            <person name="Parey E."/>
            <person name="Louis A."/>
            <person name="Montfort J."/>
            <person name="Bouchez O."/>
            <person name="Roques C."/>
            <person name="Iampietro C."/>
            <person name="Lluch J."/>
            <person name="Castinel A."/>
            <person name="Donnadieu C."/>
            <person name="Desvignes T."/>
            <person name="Floi Bucao C."/>
            <person name="Jouanno E."/>
            <person name="Wen M."/>
            <person name="Mejri S."/>
            <person name="Dirks R."/>
            <person name="Jansen H."/>
            <person name="Henkel C."/>
            <person name="Chen W.J."/>
            <person name="Zahm M."/>
            <person name="Cabau C."/>
            <person name="Klopp C."/>
            <person name="Thompson A.W."/>
            <person name="Robinson-Rechavi M."/>
            <person name="Braasch I."/>
            <person name="Lecointre G."/>
            <person name="Bobe J."/>
            <person name="Postlethwait J.H."/>
            <person name="Berthelot C."/>
            <person name="Roest Crollius H."/>
            <person name="Guiguen Y."/>
        </authorList>
    </citation>
    <scope>NUCLEOTIDE SEQUENCE</scope>
    <source>
        <strain evidence="3">WJC10195</strain>
    </source>
</reference>
<feature type="region of interest" description="Disordered" evidence="1">
    <location>
        <begin position="290"/>
        <end position="314"/>
    </location>
</feature>
<feature type="region of interest" description="Disordered" evidence="1">
    <location>
        <begin position="424"/>
        <end position="449"/>
    </location>
</feature>
<name>A0A9Q1FX59_SYNKA</name>
<comment type="caution">
    <text evidence="3">The sequence shown here is derived from an EMBL/GenBank/DDBJ whole genome shotgun (WGS) entry which is preliminary data.</text>
</comment>
<dbReference type="Proteomes" id="UP001152622">
    <property type="component" value="Chromosome 3"/>
</dbReference>
<protein>
    <submittedName>
        <fullName evidence="3">Uncharacterized protein</fullName>
    </submittedName>
</protein>
<keyword evidence="4" id="KW-1185">Reference proteome</keyword>
<feature type="compositionally biased region" description="Low complexity" evidence="1">
    <location>
        <begin position="487"/>
        <end position="500"/>
    </location>
</feature>
<proteinExistence type="predicted"/>